<organism evidence="1 2">
    <name type="scientific">Dreissena polymorpha</name>
    <name type="common">Zebra mussel</name>
    <name type="synonym">Mytilus polymorpha</name>
    <dbReference type="NCBI Taxonomy" id="45954"/>
    <lineage>
        <taxon>Eukaryota</taxon>
        <taxon>Metazoa</taxon>
        <taxon>Spiralia</taxon>
        <taxon>Lophotrochozoa</taxon>
        <taxon>Mollusca</taxon>
        <taxon>Bivalvia</taxon>
        <taxon>Autobranchia</taxon>
        <taxon>Heteroconchia</taxon>
        <taxon>Euheterodonta</taxon>
        <taxon>Imparidentia</taxon>
        <taxon>Neoheterodontei</taxon>
        <taxon>Myida</taxon>
        <taxon>Dreissenoidea</taxon>
        <taxon>Dreissenidae</taxon>
        <taxon>Dreissena</taxon>
    </lineage>
</organism>
<sequence>MHVGQTGKITNDNTSEVCVATEKDIDICVDFDVEYVEEEVVAVEVVLVVVVEGVVVVEEVVVGLEVVVDQDVVVGDALVVKRHYENEKGYSTSLITVMVSDGNYKNNAKHTTSMLREKWANCTPITVIDNCRNDIKSETPTHSYPTTTLR</sequence>
<evidence type="ECO:0000313" key="2">
    <source>
        <dbReference type="Proteomes" id="UP000828390"/>
    </source>
</evidence>
<dbReference type="Proteomes" id="UP000828390">
    <property type="component" value="Unassembled WGS sequence"/>
</dbReference>
<keyword evidence="2" id="KW-1185">Reference proteome</keyword>
<reference evidence="1" key="2">
    <citation type="submission" date="2020-11" db="EMBL/GenBank/DDBJ databases">
        <authorList>
            <person name="McCartney M.A."/>
            <person name="Auch B."/>
            <person name="Kono T."/>
            <person name="Mallez S."/>
            <person name="Becker A."/>
            <person name="Gohl D.M."/>
            <person name="Silverstein K.A.T."/>
            <person name="Koren S."/>
            <person name="Bechman K.B."/>
            <person name="Herman A."/>
            <person name="Abrahante J.E."/>
            <person name="Garbe J."/>
        </authorList>
    </citation>
    <scope>NUCLEOTIDE SEQUENCE</scope>
    <source>
        <strain evidence="1">Duluth1</strain>
        <tissue evidence="1">Whole animal</tissue>
    </source>
</reference>
<dbReference type="AlphaFoldDB" id="A0A9D4DHU8"/>
<gene>
    <name evidence="1" type="ORF">DPMN_182800</name>
</gene>
<protein>
    <submittedName>
        <fullName evidence="1">Uncharacterized protein</fullName>
    </submittedName>
</protein>
<evidence type="ECO:0000313" key="1">
    <source>
        <dbReference type="EMBL" id="KAH3748357.1"/>
    </source>
</evidence>
<comment type="caution">
    <text evidence="1">The sequence shown here is derived from an EMBL/GenBank/DDBJ whole genome shotgun (WGS) entry which is preliminary data.</text>
</comment>
<dbReference type="EMBL" id="JAIWYP010000010">
    <property type="protein sequence ID" value="KAH3748357.1"/>
    <property type="molecule type" value="Genomic_DNA"/>
</dbReference>
<accession>A0A9D4DHU8</accession>
<proteinExistence type="predicted"/>
<reference evidence="1" key="1">
    <citation type="journal article" date="2019" name="bioRxiv">
        <title>The Genome of the Zebra Mussel, Dreissena polymorpha: A Resource for Invasive Species Research.</title>
        <authorList>
            <person name="McCartney M.A."/>
            <person name="Auch B."/>
            <person name="Kono T."/>
            <person name="Mallez S."/>
            <person name="Zhang Y."/>
            <person name="Obille A."/>
            <person name="Becker A."/>
            <person name="Abrahante J.E."/>
            <person name="Garbe J."/>
            <person name="Badalamenti J.P."/>
            <person name="Herman A."/>
            <person name="Mangelson H."/>
            <person name="Liachko I."/>
            <person name="Sullivan S."/>
            <person name="Sone E.D."/>
            <person name="Koren S."/>
            <person name="Silverstein K.A.T."/>
            <person name="Beckman K.B."/>
            <person name="Gohl D.M."/>
        </authorList>
    </citation>
    <scope>NUCLEOTIDE SEQUENCE</scope>
    <source>
        <strain evidence="1">Duluth1</strain>
        <tissue evidence="1">Whole animal</tissue>
    </source>
</reference>
<name>A0A9D4DHU8_DREPO</name>